<sequence>MSQFTYLFVYGTLMTTANHPISARLREESDLIGLGWIRARLYHIEDPEDPGQRYPGAVPSGYDNDRVHGEVYALSNGAEALIAAFDIYEACDPSRPEPHEFMRRRVPVTMDDNRVIDAISYLYSWDLSRATRVPSGRFNRHIPQTI</sequence>
<dbReference type="GO" id="GO:0016740">
    <property type="term" value="F:transferase activity"/>
    <property type="evidence" value="ECO:0007669"/>
    <property type="project" value="UniProtKB-KW"/>
</dbReference>
<dbReference type="InterPro" id="IPR009288">
    <property type="entry name" value="AIG2-like_dom"/>
</dbReference>
<feature type="domain" description="Gamma-glutamylcyclotransferase AIG2-like" evidence="1">
    <location>
        <begin position="7"/>
        <end position="139"/>
    </location>
</feature>
<dbReference type="Gene3D" id="3.10.490.10">
    <property type="entry name" value="Gamma-glutamyl cyclotransferase-like"/>
    <property type="match status" value="1"/>
</dbReference>
<dbReference type="RefSeq" id="WP_094034421.1">
    <property type="nucleotide sequence ID" value="NZ_CP022540.1"/>
</dbReference>
<dbReference type="SUPFAM" id="SSF110857">
    <property type="entry name" value="Gamma-glutamyl cyclotransferase-like"/>
    <property type="match status" value="1"/>
</dbReference>
<dbReference type="AlphaFoldDB" id="A0A222E294"/>
<dbReference type="InterPro" id="IPR013024">
    <property type="entry name" value="GGCT-like"/>
</dbReference>
<dbReference type="Proteomes" id="UP000203589">
    <property type="component" value="Chromosome"/>
</dbReference>
<accession>A0A222E294</accession>
<dbReference type="EMBL" id="CP022540">
    <property type="protein sequence ID" value="ASP20327.1"/>
    <property type="molecule type" value="Genomic_DNA"/>
</dbReference>
<evidence type="ECO:0000313" key="3">
    <source>
        <dbReference type="Proteomes" id="UP000203589"/>
    </source>
</evidence>
<evidence type="ECO:0000259" key="1">
    <source>
        <dbReference type="Pfam" id="PF06094"/>
    </source>
</evidence>
<protein>
    <submittedName>
        <fullName evidence="2">Gamma-glutamyl cyclotransferase, AIG2-like</fullName>
    </submittedName>
</protein>
<reference evidence="2 3" key="1">
    <citation type="submission" date="2017-07" db="EMBL/GenBank/DDBJ databases">
        <title>Genome Sequence of Antarctobacter heliothermus Strain SMS3 Isolated from a culture of the Diatom Skeletonema marinoi.</title>
        <authorList>
            <person name="Topel M."/>
            <person name="Pinder M.I.M."/>
            <person name="Johansson O.N."/>
            <person name="Kourtchenko O."/>
            <person name="Godhe A."/>
            <person name="Clarke A.K."/>
        </authorList>
    </citation>
    <scope>NUCLEOTIDE SEQUENCE [LARGE SCALE GENOMIC DNA]</scope>
    <source>
        <strain evidence="2 3">SMS3</strain>
    </source>
</reference>
<dbReference type="OrthoDB" id="482277at2"/>
<proteinExistence type="predicted"/>
<keyword evidence="2" id="KW-0808">Transferase</keyword>
<dbReference type="Pfam" id="PF06094">
    <property type="entry name" value="GGACT"/>
    <property type="match status" value="1"/>
</dbReference>
<dbReference type="InterPro" id="IPR036568">
    <property type="entry name" value="GGCT-like_sf"/>
</dbReference>
<name>A0A222E294_9RHOB</name>
<dbReference type="CDD" id="cd06661">
    <property type="entry name" value="GGCT_like"/>
    <property type="match status" value="1"/>
</dbReference>
<organism evidence="2 3">
    <name type="scientific">Antarctobacter heliothermus</name>
    <dbReference type="NCBI Taxonomy" id="74033"/>
    <lineage>
        <taxon>Bacteria</taxon>
        <taxon>Pseudomonadati</taxon>
        <taxon>Pseudomonadota</taxon>
        <taxon>Alphaproteobacteria</taxon>
        <taxon>Rhodobacterales</taxon>
        <taxon>Roseobacteraceae</taxon>
        <taxon>Antarctobacter</taxon>
    </lineage>
</organism>
<gene>
    <name evidence="2" type="ORF">ANTHELSMS3_01632</name>
</gene>
<dbReference type="KEGG" id="aht:ANTHELSMS3_01632"/>
<keyword evidence="3" id="KW-1185">Reference proteome</keyword>
<evidence type="ECO:0000313" key="2">
    <source>
        <dbReference type="EMBL" id="ASP20327.1"/>
    </source>
</evidence>